<comment type="caution">
    <text evidence="6">The sequence shown here is derived from an EMBL/GenBank/DDBJ whole genome shotgun (WGS) entry which is preliminary data.</text>
</comment>
<organism evidence="6 7">
    <name type="scientific">Coemansia pectinata</name>
    <dbReference type="NCBI Taxonomy" id="1052879"/>
    <lineage>
        <taxon>Eukaryota</taxon>
        <taxon>Fungi</taxon>
        <taxon>Fungi incertae sedis</taxon>
        <taxon>Zoopagomycota</taxon>
        <taxon>Kickxellomycotina</taxon>
        <taxon>Kickxellomycetes</taxon>
        <taxon>Kickxellales</taxon>
        <taxon>Kickxellaceae</taxon>
        <taxon>Coemansia</taxon>
    </lineage>
</organism>
<name>A0A9W8LCE2_9FUNG</name>
<protein>
    <recommendedName>
        <fullName evidence="8">Nucleolar protein 12</fullName>
    </recommendedName>
</protein>
<feature type="compositionally biased region" description="Basic and acidic residues" evidence="5">
    <location>
        <begin position="179"/>
        <end position="199"/>
    </location>
</feature>
<evidence type="ECO:0000256" key="4">
    <source>
        <dbReference type="ARBA" id="ARBA00023242"/>
    </source>
</evidence>
<dbReference type="PANTHER" id="PTHR14577">
    <property type="entry name" value="NUCLEOLAR PROTEIN 12"/>
    <property type="match status" value="1"/>
</dbReference>
<dbReference type="GO" id="GO:0005730">
    <property type="term" value="C:nucleolus"/>
    <property type="evidence" value="ECO:0007669"/>
    <property type="project" value="UniProtKB-SubCell"/>
</dbReference>
<evidence type="ECO:0000256" key="5">
    <source>
        <dbReference type="SAM" id="MobiDB-lite"/>
    </source>
</evidence>
<keyword evidence="3" id="KW-0175">Coiled coil</keyword>
<feature type="compositionally biased region" description="Basic and acidic residues" evidence="5">
    <location>
        <begin position="212"/>
        <end position="236"/>
    </location>
</feature>
<feature type="region of interest" description="Disordered" evidence="5">
    <location>
        <begin position="92"/>
        <end position="139"/>
    </location>
</feature>
<dbReference type="GO" id="GO:0019843">
    <property type="term" value="F:rRNA binding"/>
    <property type="evidence" value="ECO:0007669"/>
    <property type="project" value="TreeGrafter"/>
</dbReference>
<accession>A0A9W8LCE2</accession>
<dbReference type="Proteomes" id="UP001140011">
    <property type="component" value="Unassembled WGS sequence"/>
</dbReference>
<evidence type="ECO:0000256" key="1">
    <source>
        <dbReference type="ARBA" id="ARBA00004604"/>
    </source>
</evidence>
<keyword evidence="7" id="KW-1185">Reference proteome</keyword>
<evidence type="ECO:0008006" key="8">
    <source>
        <dbReference type="Google" id="ProtNLM"/>
    </source>
</evidence>
<comment type="subcellular location">
    <subcellularLocation>
        <location evidence="1">Nucleus</location>
        <location evidence="1">Nucleolus</location>
    </subcellularLocation>
</comment>
<dbReference type="OrthoDB" id="551633at2759"/>
<dbReference type="PANTHER" id="PTHR14577:SF0">
    <property type="entry name" value="NUCLEOLAR PROTEIN 12"/>
    <property type="match status" value="1"/>
</dbReference>
<proteinExistence type="inferred from homology"/>
<evidence type="ECO:0000256" key="2">
    <source>
        <dbReference type="ARBA" id="ARBA00007175"/>
    </source>
</evidence>
<evidence type="ECO:0000256" key="3">
    <source>
        <dbReference type="ARBA" id="ARBA00023054"/>
    </source>
</evidence>
<sequence length="254" mass="29038">MRDNAALLTSGSKVYAKKRKAKKEQVEKIEFDPKARRSFLTGFHKRKLERRENAIAQAKAKDREDYLEVRREKREQQKDLLAQRIMENKNYYGIATSDNEDGGEDASLSGSGSDSDDGDEADEHGHSNKRRKGKDVAVLTGETSVTTVTVIKDFDPARLEDEEVNLERKLTPQRLIKKIVDGVVKRSKQNDDDEADKKAASKKPKKKKEKKFRYETKAKRAMKNTKDRAANKDRAIAQRTARGAKDKTTSKRRR</sequence>
<keyword evidence="4" id="KW-0539">Nucleus</keyword>
<feature type="compositionally biased region" description="Basic and acidic residues" evidence="5">
    <location>
        <begin position="243"/>
        <end position="254"/>
    </location>
</feature>
<feature type="region of interest" description="Disordered" evidence="5">
    <location>
        <begin position="179"/>
        <end position="254"/>
    </location>
</feature>
<dbReference type="Pfam" id="PF09805">
    <property type="entry name" value="Nop25"/>
    <property type="match status" value="1"/>
</dbReference>
<evidence type="ECO:0000313" key="7">
    <source>
        <dbReference type="Proteomes" id="UP001140011"/>
    </source>
</evidence>
<feature type="compositionally biased region" description="Basic residues" evidence="5">
    <location>
        <begin position="200"/>
        <end position="211"/>
    </location>
</feature>
<comment type="similarity">
    <text evidence="2">Belongs to the RRP17 family.</text>
</comment>
<dbReference type="AlphaFoldDB" id="A0A9W8LCE2"/>
<dbReference type="InterPro" id="IPR019186">
    <property type="entry name" value="Nucleolar_protein_12"/>
</dbReference>
<evidence type="ECO:0000313" key="6">
    <source>
        <dbReference type="EMBL" id="KAJ2755132.1"/>
    </source>
</evidence>
<gene>
    <name evidence="6" type="ORF">GGI19_001885</name>
</gene>
<dbReference type="EMBL" id="JANBUH010000076">
    <property type="protein sequence ID" value="KAJ2755132.1"/>
    <property type="molecule type" value="Genomic_DNA"/>
</dbReference>
<reference evidence="6" key="1">
    <citation type="submission" date="2022-07" db="EMBL/GenBank/DDBJ databases">
        <title>Phylogenomic reconstructions and comparative analyses of Kickxellomycotina fungi.</title>
        <authorList>
            <person name="Reynolds N.K."/>
            <person name="Stajich J.E."/>
            <person name="Barry K."/>
            <person name="Grigoriev I.V."/>
            <person name="Crous P."/>
            <person name="Smith M.E."/>
        </authorList>
    </citation>
    <scope>NUCLEOTIDE SEQUENCE</scope>
    <source>
        <strain evidence="6">BCRC 34297</strain>
    </source>
</reference>